<proteinExistence type="predicted"/>
<name>A0ACC4CQ61_POPAL</name>
<evidence type="ECO:0000313" key="1">
    <source>
        <dbReference type="EMBL" id="KAL3599715.1"/>
    </source>
</evidence>
<comment type="caution">
    <text evidence="1">The sequence shown here is derived from an EMBL/GenBank/DDBJ whole genome shotgun (WGS) entry which is preliminary data.</text>
</comment>
<accession>A0ACC4CQ61</accession>
<dbReference type="Proteomes" id="UP000309997">
    <property type="component" value="Unassembled WGS sequence"/>
</dbReference>
<reference evidence="1 2" key="1">
    <citation type="journal article" date="2024" name="Plant Biotechnol. J.">
        <title>Genome and CRISPR/Cas9 system of a widespread forest tree (Populus alba) in the world.</title>
        <authorList>
            <person name="Liu Y.J."/>
            <person name="Jiang P.F."/>
            <person name="Han X.M."/>
            <person name="Li X.Y."/>
            <person name="Wang H.M."/>
            <person name="Wang Y.J."/>
            <person name="Wang X.X."/>
            <person name="Zeng Q.Y."/>
        </authorList>
    </citation>
    <scope>NUCLEOTIDE SEQUENCE [LARGE SCALE GENOMIC DNA]</scope>
    <source>
        <strain evidence="2">cv. PAL-ZL1</strain>
    </source>
</reference>
<keyword evidence="2" id="KW-1185">Reference proteome</keyword>
<evidence type="ECO:0000313" key="2">
    <source>
        <dbReference type="Proteomes" id="UP000309997"/>
    </source>
</evidence>
<dbReference type="EMBL" id="RCHU02000003">
    <property type="protein sequence ID" value="KAL3599715.1"/>
    <property type="molecule type" value="Genomic_DNA"/>
</dbReference>
<protein>
    <submittedName>
        <fullName evidence="1">Uncharacterized protein</fullName>
    </submittedName>
</protein>
<gene>
    <name evidence="1" type="ORF">D5086_007633</name>
</gene>
<organism evidence="1 2">
    <name type="scientific">Populus alba</name>
    <name type="common">White poplar</name>
    <dbReference type="NCBI Taxonomy" id="43335"/>
    <lineage>
        <taxon>Eukaryota</taxon>
        <taxon>Viridiplantae</taxon>
        <taxon>Streptophyta</taxon>
        <taxon>Embryophyta</taxon>
        <taxon>Tracheophyta</taxon>
        <taxon>Spermatophyta</taxon>
        <taxon>Magnoliopsida</taxon>
        <taxon>eudicotyledons</taxon>
        <taxon>Gunneridae</taxon>
        <taxon>Pentapetalae</taxon>
        <taxon>rosids</taxon>
        <taxon>fabids</taxon>
        <taxon>Malpighiales</taxon>
        <taxon>Salicaceae</taxon>
        <taxon>Saliceae</taxon>
        <taxon>Populus</taxon>
    </lineage>
</organism>
<sequence>MKMSEELDNKMLIEGRRVAVVRNHGQAGFLFFFFKWKKNRSLTKTLQNVTISDKVATAPIAEDLVFIGREIFVSDLADWNKPIIWFDLFYEPISSLVIRSANQFKLSFTPFEKRLPRNILHEHTKHSHQYETFQQFSVVNEFRRWDQTTVLQMEGVMVSRMGVMMATNRVTEISVTGRHLGLLQNLLPAMLLHGYKEGRGAMTGETVLNKVGCCLSGACAGCGVWT</sequence>